<gene>
    <name evidence="1" type="ORF">CJ030_MR3G005788</name>
</gene>
<dbReference type="OrthoDB" id="1752122at2759"/>
<name>A0A6A1W3E3_9ROSI</name>
<dbReference type="Proteomes" id="UP000516437">
    <property type="component" value="Chromosome 3"/>
</dbReference>
<accession>A0A6A1W3E3</accession>
<proteinExistence type="predicted"/>
<evidence type="ECO:0000313" key="2">
    <source>
        <dbReference type="Proteomes" id="UP000516437"/>
    </source>
</evidence>
<reference evidence="1 2" key="1">
    <citation type="journal article" date="2019" name="Plant Biotechnol. J.">
        <title>The red bayberry genome and genetic basis of sex determination.</title>
        <authorList>
            <person name="Jia H.M."/>
            <person name="Jia H.J."/>
            <person name="Cai Q.L."/>
            <person name="Wang Y."/>
            <person name="Zhao H.B."/>
            <person name="Yang W.F."/>
            <person name="Wang G.Y."/>
            <person name="Li Y.H."/>
            <person name="Zhan D.L."/>
            <person name="Shen Y.T."/>
            <person name="Niu Q.F."/>
            <person name="Chang L."/>
            <person name="Qiu J."/>
            <person name="Zhao L."/>
            <person name="Xie H.B."/>
            <person name="Fu W.Y."/>
            <person name="Jin J."/>
            <person name="Li X.W."/>
            <person name="Jiao Y."/>
            <person name="Zhou C.C."/>
            <person name="Tu T."/>
            <person name="Chai C.Y."/>
            <person name="Gao J.L."/>
            <person name="Fan L.J."/>
            <person name="van de Weg E."/>
            <person name="Wang J.Y."/>
            <person name="Gao Z.S."/>
        </authorList>
    </citation>
    <scope>NUCLEOTIDE SEQUENCE [LARGE SCALE GENOMIC DNA]</scope>
    <source>
        <tissue evidence="1">Leaves</tissue>
    </source>
</reference>
<dbReference type="EMBL" id="RXIC02000021">
    <property type="protein sequence ID" value="KAB1219779.1"/>
    <property type="molecule type" value="Genomic_DNA"/>
</dbReference>
<protein>
    <submittedName>
        <fullName evidence="1">Uncharacterized protein</fullName>
    </submittedName>
</protein>
<keyword evidence="2" id="KW-1185">Reference proteome</keyword>
<organism evidence="1 2">
    <name type="scientific">Morella rubra</name>
    <name type="common">Chinese bayberry</name>
    <dbReference type="NCBI Taxonomy" id="262757"/>
    <lineage>
        <taxon>Eukaryota</taxon>
        <taxon>Viridiplantae</taxon>
        <taxon>Streptophyta</taxon>
        <taxon>Embryophyta</taxon>
        <taxon>Tracheophyta</taxon>
        <taxon>Spermatophyta</taxon>
        <taxon>Magnoliopsida</taxon>
        <taxon>eudicotyledons</taxon>
        <taxon>Gunneridae</taxon>
        <taxon>Pentapetalae</taxon>
        <taxon>rosids</taxon>
        <taxon>fabids</taxon>
        <taxon>Fagales</taxon>
        <taxon>Myricaceae</taxon>
        <taxon>Morella</taxon>
    </lineage>
</organism>
<evidence type="ECO:0000313" key="1">
    <source>
        <dbReference type="EMBL" id="KAB1219779.1"/>
    </source>
</evidence>
<comment type="caution">
    <text evidence="1">The sequence shown here is derived from an EMBL/GenBank/DDBJ whole genome shotgun (WGS) entry which is preliminary data.</text>
</comment>
<dbReference type="AlphaFoldDB" id="A0A6A1W3E3"/>
<sequence>MGICRSPSATDVAVATVIQLGGRQQEFSYPVKAGKYVAIVEYGEGRRKRVVMVPEDKNESGWMELTEMFQEVMVHLGKHRRGRGVSSGSSYQKGISFVDVVKARPMVKPSDCHVPELENTVCEGFGKLKLHGQPSISHATMGVDSSQ</sequence>